<dbReference type="GO" id="GO:0006406">
    <property type="term" value="P:mRNA export from nucleus"/>
    <property type="evidence" value="ECO:0007669"/>
    <property type="project" value="InterPro"/>
</dbReference>
<dbReference type="InterPro" id="IPR020472">
    <property type="entry name" value="WD40_PAC1"/>
</dbReference>
<gene>
    <name evidence="5" type="ORF">DTER00134_LOCUS22306</name>
</gene>
<evidence type="ECO:0000313" key="5">
    <source>
        <dbReference type="EMBL" id="CAE0507230.1"/>
    </source>
</evidence>
<dbReference type="InterPro" id="IPR001680">
    <property type="entry name" value="WD40_rpt"/>
</dbReference>
<name>A0A7S3RAQ9_DUNTE</name>
<evidence type="ECO:0008006" key="6">
    <source>
        <dbReference type="Google" id="ProtNLM"/>
    </source>
</evidence>
<feature type="repeat" description="WD" evidence="4">
    <location>
        <begin position="16"/>
        <end position="57"/>
    </location>
</feature>
<reference evidence="5" key="1">
    <citation type="submission" date="2021-01" db="EMBL/GenBank/DDBJ databases">
        <authorList>
            <person name="Corre E."/>
            <person name="Pelletier E."/>
            <person name="Niang G."/>
            <person name="Scheremetjew M."/>
            <person name="Finn R."/>
            <person name="Kale V."/>
            <person name="Holt S."/>
            <person name="Cochrane G."/>
            <person name="Meng A."/>
            <person name="Brown T."/>
            <person name="Cohen L."/>
        </authorList>
    </citation>
    <scope>NUCLEOTIDE SEQUENCE</scope>
    <source>
        <strain evidence="5">CCMP1320</strain>
    </source>
</reference>
<dbReference type="Pfam" id="PF00400">
    <property type="entry name" value="WD40"/>
    <property type="match status" value="3"/>
</dbReference>
<dbReference type="PROSITE" id="PS50082">
    <property type="entry name" value="WD_REPEATS_2"/>
    <property type="match status" value="3"/>
</dbReference>
<evidence type="ECO:0000256" key="1">
    <source>
        <dbReference type="ARBA" id="ARBA00022574"/>
    </source>
</evidence>
<dbReference type="PROSITE" id="PS00678">
    <property type="entry name" value="WD_REPEATS_1"/>
    <property type="match status" value="2"/>
</dbReference>
<dbReference type="PANTHER" id="PTHR22839">
    <property type="entry name" value="THO COMPLEX SUBUNIT 3 THO3"/>
    <property type="match status" value="1"/>
</dbReference>
<evidence type="ECO:0000256" key="2">
    <source>
        <dbReference type="ARBA" id="ARBA00022737"/>
    </source>
</evidence>
<evidence type="ECO:0000256" key="4">
    <source>
        <dbReference type="PROSITE-ProRule" id="PRU00221"/>
    </source>
</evidence>
<evidence type="ECO:0000256" key="3">
    <source>
        <dbReference type="ARBA" id="ARBA00046343"/>
    </source>
</evidence>
<comment type="similarity">
    <text evidence="3">Belongs to the THOC3 family.</text>
</comment>
<accession>A0A7S3RAQ9</accession>
<sequence length="321" mass="35536">MEDGAKPFANYAVRDLTGHKKRITTLGWSGDGRKLASGSNDFGIRIWTVEPHAQVSRPERQDVELKGHTSAISHLAWKPGNQCDQLVSTTSGDKSTRLWDVRTSKCVAITNTSSGLYVTWCPDGSSYAVMNSDNTLSVIDVRKAGKIVRSHKFPMEVHEVMWGPAINQIMLATNKGCVDVVSLPHLESMWSLRGHSSTCYCFATNSSHKYLATGGADATVTLWDLDDVVSTRTWAHMDHPVRSLSMSHDSKYLAYASELGEVEVLSIETGERLAELRIRTQFSDSVAWNPRHNVLAYCDEMPDMRERSLTGVVGIYAPSKS</sequence>
<feature type="repeat" description="WD" evidence="4">
    <location>
        <begin position="192"/>
        <end position="233"/>
    </location>
</feature>
<dbReference type="GO" id="GO:0000445">
    <property type="term" value="C:THO complex part of transcription export complex"/>
    <property type="evidence" value="ECO:0007669"/>
    <property type="project" value="TreeGrafter"/>
</dbReference>
<keyword evidence="2" id="KW-0677">Repeat</keyword>
<protein>
    <recommendedName>
        <fullName evidence="6">Anaphase-promoting complex subunit 4 WD40 domain-containing protein</fullName>
    </recommendedName>
</protein>
<dbReference type="EMBL" id="HBIP01036832">
    <property type="protein sequence ID" value="CAE0507230.1"/>
    <property type="molecule type" value="Transcribed_RNA"/>
</dbReference>
<feature type="repeat" description="WD" evidence="4">
    <location>
        <begin position="65"/>
        <end position="109"/>
    </location>
</feature>
<keyword evidence="1 4" id="KW-0853">WD repeat</keyword>
<dbReference type="InterPro" id="IPR019775">
    <property type="entry name" value="WD40_repeat_CS"/>
</dbReference>
<dbReference type="PANTHER" id="PTHR22839:SF0">
    <property type="entry name" value="THO COMPLEX SUBUNIT 3"/>
    <property type="match status" value="1"/>
</dbReference>
<dbReference type="Gene3D" id="2.130.10.10">
    <property type="entry name" value="YVTN repeat-like/Quinoprotein amine dehydrogenase"/>
    <property type="match status" value="2"/>
</dbReference>
<dbReference type="AlphaFoldDB" id="A0A7S3RAQ9"/>
<proteinExistence type="inferred from homology"/>
<dbReference type="PROSITE" id="PS50294">
    <property type="entry name" value="WD_REPEATS_REGION"/>
    <property type="match status" value="3"/>
</dbReference>
<dbReference type="InterPro" id="IPR036322">
    <property type="entry name" value="WD40_repeat_dom_sf"/>
</dbReference>
<dbReference type="SUPFAM" id="SSF50978">
    <property type="entry name" value="WD40 repeat-like"/>
    <property type="match status" value="1"/>
</dbReference>
<organism evidence="5">
    <name type="scientific">Dunaliella tertiolecta</name>
    <name type="common">Green alga</name>
    <dbReference type="NCBI Taxonomy" id="3047"/>
    <lineage>
        <taxon>Eukaryota</taxon>
        <taxon>Viridiplantae</taxon>
        <taxon>Chlorophyta</taxon>
        <taxon>core chlorophytes</taxon>
        <taxon>Chlorophyceae</taxon>
        <taxon>CS clade</taxon>
        <taxon>Chlamydomonadales</taxon>
        <taxon>Dunaliellaceae</taxon>
        <taxon>Dunaliella</taxon>
    </lineage>
</organism>
<dbReference type="SMART" id="SM00320">
    <property type="entry name" value="WD40"/>
    <property type="match status" value="5"/>
</dbReference>
<dbReference type="InterPro" id="IPR040132">
    <property type="entry name" value="Tex1/THOC3"/>
</dbReference>
<dbReference type="InterPro" id="IPR015943">
    <property type="entry name" value="WD40/YVTN_repeat-like_dom_sf"/>
</dbReference>
<dbReference type="PRINTS" id="PR00320">
    <property type="entry name" value="GPROTEINBRPT"/>
</dbReference>